<feature type="transmembrane region" description="Helical" evidence="7">
    <location>
        <begin position="229"/>
        <end position="249"/>
    </location>
</feature>
<dbReference type="GO" id="GO:0016755">
    <property type="term" value="F:aminoacyltransferase activity"/>
    <property type="evidence" value="ECO:0007669"/>
    <property type="project" value="TreeGrafter"/>
</dbReference>
<gene>
    <name evidence="10" type="ORF">FGF04_38215</name>
</gene>
<evidence type="ECO:0000313" key="11">
    <source>
        <dbReference type="Proteomes" id="UP000324965"/>
    </source>
</evidence>
<dbReference type="InterPro" id="IPR024320">
    <property type="entry name" value="LPG_synthase_C"/>
</dbReference>
<dbReference type="GO" id="GO:0005886">
    <property type="term" value="C:plasma membrane"/>
    <property type="evidence" value="ECO:0007669"/>
    <property type="project" value="UniProtKB-SubCell"/>
</dbReference>
<evidence type="ECO:0000256" key="2">
    <source>
        <dbReference type="ARBA" id="ARBA00022475"/>
    </source>
</evidence>
<reference evidence="10 11" key="1">
    <citation type="submission" date="2019-05" db="EMBL/GenBank/DDBJ databases">
        <authorList>
            <person name="Hariharan J."/>
            <person name="Choudoir M.J."/>
            <person name="Diebold P."/>
            <person name="Panke-Buisse K."/>
            <person name="Buckley D.H."/>
        </authorList>
    </citation>
    <scope>NUCLEOTIDE SEQUENCE [LARGE SCALE GENOMIC DNA]</scope>
    <source>
        <strain evidence="10 11">SUN51</strain>
    </source>
</reference>
<feature type="domain" description="Lysyl-tRNA synthetase N-terminal transmembrane region" evidence="9">
    <location>
        <begin position="44"/>
        <end position="243"/>
    </location>
</feature>
<evidence type="ECO:0000259" key="8">
    <source>
        <dbReference type="Pfam" id="PF09924"/>
    </source>
</evidence>
<dbReference type="RefSeq" id="WP_149515988.1">
    <property type="nucleotide sequence ID" value="NZ_VDFC01000118.1"/>
</dbReference>
<evidence type="ECO:0000259" key="9">
    <source>
        <dbReference type="Pfam" id="PF16995"/>
    </source>
</evidence>
<protein>
    <submittedName>
        <fullName evidence="10">DUF2156 domain-containing protein</fullName>
    </submittedName>
</protein>
<evidence type="ECO:0000256" key="5">
    <source>
        <dbReference type="ARBA" id="ARBA00023136"/>
    </source>
</evidence>
<evidence type="ECO:0000313" key="10">
    <source>
        <dbReference type="EMBL" id="KAA0916420.1"/>
    </source>
</evidence>
<evidence type="ECO:0000256" key="1">
    <source>
        <dbReference type="ARBA" id="ARBA00004651"/>
    </source>
</evidence>
<dbReference type="Pfam" id="PF16995">
    <property type="entry name" value="tRNA-synt_2_TM"/>
    <property type="match status" value="1"/>
</dbReference>
<organism evidence="10 11">
    <name type="scientific">Streptomyces apricus</name>
    <dbReference type="NCBI Taxonomy" id="1828112"/>
    <lineage>
        <taxon>Bacteria</taxon>
        <taxon>Bacillati</taxon>
        <taxon>Actinomycetota</taxon>
        <taxon>Actinomycetes</taxon>
        <taxon>Kitasatosporales</taxon>
        <taxon>Streptomycetaceae</taxon>
        <taxon>Streptomyces</taxon>
    </lineage>
</organism>
<dbReference type="PANTHER" id="PTHR34697">
    <property type="entry name" value="PHOSPHATIDYLGLYCEROL LYSYLTRANSFERASE"/>
    <property type="match status" value="1"/>
</dbReference>
<dbReference type="Proteomes" id="UP000324965">
    <property type="component" value="Unassembled WGS sequence"/>
</dbReference>
<keyword evidence="11" id="KW-1185">Reference proteome</keyword>
<keyword evidence="3 7" id="KW-0812">Transmembrane</keyword>
<evidence type="ECO:0000256" key="6">
    <source>
        <dbReference type="SAM" id="MobiDB-lite"/>
    </source>
</evidence>
<keyword evidence="2" id="KW-1003">Cell membrane</keyword>
<feature type="non-terminal residue" evidence="10">
    <location>
        <position position="438"/>
    </location>
</feature>
<feature type="domain" description="Phosphatidylglycerol lysyltransferase C-terminal" evidence="8">
    <location>
        <begin position="267"/>
        <end position="410"/>
    </location>
</feature>
<feature type="transmembrane region" description="Helical" evidence="7">
    <location>
        <begin position="48"/>
        <end position="70"/>
    </location>
</feature>
<feature type="transmembrane region" description="Helical" evidence="7">
    <location>
        <begin position="90"/>
        <end position="108"/>
    </location>
</feature>
<proteinExistence type="predicted"/>
<dbReference type="InterPro" id="IPR031553">
    <property type="entry name" value="tRNA-synt_2_TM"/>
</dbReference>
<comment type="subcellular location">
    <subcellularLocation>
        <location evidence="1">Cell membrane</location>
        <topology evidence="1">Multi-pass membrane protein</topology>
    </subcellularLocation>
</comment>
<dbReference type="Pfam" id="PF09924">
    <property type="entry name" value="LPG_synthase_C"/>
    <property type="match status" value="1"/>
</dbReference>
<evidence type="ECO:0000256" key="7">
    <source>
        <dbReference type="SAM" id="Phobius"/>
    </source>
</evidence>
<feature type="compositionally biased region" description="Basic and acidic residues" evidence="6">
    <location>
        <begin position="404"/>
        <end position="416"/>
    </location>
</feature>
<comment type="caution">
    <text evidence="10">The sequence shown here is derived from an EMBL/GenBank/DDBJ whole genome shotgun (WGS) entry which is preliminary data.</text>
</comment>
<evidence type="ECO:0000256" key="3">
    <source>
        <dbReference type="ARBA" id="ARBA00022692"/>
    </source>
</evidence>
<accession>A0A5A9ZGV5</accession>
<keyword evidence="5 7" id="KW-0472">Membrane</keyword>
<dbReference type="AlphaFoldDB" id="A0A5A9ZGV5"/>
<dbReference type="InterPro" id="IPR051211">
    <property type="entry name" value="PG_lysyltransferase"/>
</dbReference>
<dbReference type="EMBL" id="VDFC01000118">
    <property type="protein sequence ID" value="KAA0916420.1"/>
    <property type="molecule type" value="Genomic_DNA"/>
</dbReference>
<dbReference type="GO" id="GO:0055091">
    <property type="term" value="P:phospholipid homeostasis"/>
    <property type="evidence" value="ECO:0007669"/>
    <property type="project" value="TreeGrafter"/>
</dbReference>
<dbReference type="OrthoDB" id="9801152at2"/>
<dbReference type="PANTHER" id="PTHR34697:SF2">
    <property type="entry name" value="PHOSPHATIDYLGLYCEROL LYSYLTRANSFERASE"/>
    <property type="match status" value="1"/>
</dbReference>
<evidence type="ECO:0000256" key="4">
    <source>
        <dbReference type="ARBA" id="ARBA00022989"/>
    </source>
</evidence>
<feature type="transmembrane region" description="Helical" evidence="7">
    <location>
        <begin position="169"/>
        <end position="190"/>
    </location>
</feature>
<feature type="region of interest" description="Disordered" evidence="6">
    <location>
        <begin position="395"/>
        <end position="420"/>
    </location>
</feature>
<name>A0A5A9ZGV5_9ACTN</name>
<keyword evidence="4 7" id="KW-1133">Transmembrane helix</keyword>
<sequence length="438" mass="46073">MSVRIDREKSGDVPQRTRRSRAVLRGSRAALRGSRTALRGPRPETVPAWTAGACALVGVLDVAAGVVPRFRHGGAQTLVEVPPGALDPSAAALSLGAGVLLLLLAHGLRRRRRRAWRAAVVLLPAGALAQFAHRHSLAGVLVPLALLAVLLRHRDGFTAPPGPRSRWRAVANFVLMGAGSLVLGLVVVSVHPDRMVGDPSFADRIEHVLYGLSGLRGPLDYTGATSSTVALSLGALGLLTAVTTVHLALRPEHPATRLTEDDAARLRALLDEHGGRDPLGRCALRRDRAVVFSPSGRAAVTYRVVSGVMLADGDPIGDAEAWPGAIERFMDEAVAHSWTPAVTGCSGTGVEVWTRETGLDALGPDAGAVRGTADLSLAGRTMRTVRRRMRRIGRTGHGTRARRVRDLGEDAPDRAADPAPNGLLVVAAPQAGGFLDPA</sequence>